<evidence type="ECO:0000256" key="1">
    <source>
        <dbReference type="ARBA" id="ARBA00022574"/>
    </source>
</evidence>
<evidence type="ECO:0000256" key="2">
    <source>
        <dbReference type="ARBA" id="ARBA00022737"/>
    </source>
</evidence>
<keyword evidence="1" id="KW-0853">WD repeat</keyword>
<dbReference type="InterPro" id="IPR036322">
    <property type="entry name" value="WD40_repeat_dom_sf"/>
</dbReference>
<sequence>MARVLSGGRDALLDTPLACTQERDSEQAVHELLLQSQLRSPLLYSSEEGSWAASASASPPAPSDRDGPTFMDLLAEIHDTSAENYEALLLLASRTHALLTEPKGQVDAHFGEQGGFLIVAQLLAAVQRGRDLTDKSACTSLSRLLLCTLQILADAITSSRDHLQSFERLLGWDSLVSTLVSAVPPSMPSRTIAMLWGLALGQVATGLQQFRLVSEAVQAESPPPALPPPLSIVHPLAVSAAVSLAEEPHVKSSVRKSTYTLLHAVLLAHERNISVLSRTRVPSLLLRAWLDGRREAPESNVLRLLWQDGLQRAEDARTLFTHLVRTPSLDDENDTLRLLHEIAATSHRSASLTMEVDAHGAAGLHIPALPRPFPSDDVSSKGFSLVLWLQIGPTTAQQGCLDVFRIESAPSRPLRLLYELASCTLAYDPGGVTSERWSLSRTHLMPGQWHSVVLTHARSMPRVASHVHVYLDGKRACTLLVPWPGAMPHPATVWLGGAPIAGEARASWSLASALLMDGLVPPSVPALLHELAPSYTGNLQAPLARFLPYAGLARMRARLSELAVASTPRGQSHAYRALKNALYMAAADLFPLHRIYLHIQAGHTRRSGTCVCIPNQALAPKSARMNHALVVGVPTVRIPRTLDDAVWTLGGCTVLLRLVERASSPVTLEASLSFFLRLVSCSWRLAEDAERSQAFGIVGMLLRAKAPWITVSVLEALVEAAAPAGSLSNVPLYRAVLLDADLWAHTSATVQRAYAQHFATCLPRTRSLSEAPLIPCLIHYAMRAVHVPVPVLDEAMRAALESHLPELSLQSLVLFLVRQLGQVAPSAASLGAGCVRTDEMLYAPPMEARHELVPASPTQDARGQALSRAWLATLHRVLSKSDARIQRAAQVLSPKWLLVLLRPGLSPENATPVLSFVQQLLLAAPAFGHAFVRLGGFRVLEATLPTLWHVPCVFPCLWTLFLGPRKRAASLYATFATELGSLLFPQALRVIAQCISAGLHACRTLPRRRRASLPLCPPDTAGLLPLADSVSLLVHLACEPPVYHLLMLAPTLVCLLRATAPRYMEAPCGEPVATLCADLTHMLARCMADRTLESHTLTLLHNMHGAMPTPDPLLQSRLCVGLYIPLLAHLQQRLASQPLPRVSLELVADALELMSNESMRDALLQQRIFEFAELLLQAPSAALSPRARSQAAVGLERNLLHALADPSSVPDALRFCAHAGNLVLTKLADDTFVRVVFYHAHQHASDPHAASCLARLQTVWPSLDDADVASCADAWASILGAQRSFLRRLAGAHLRLRLPLPSPRAQAVLGVHRRLDAWYEVLQKQQARRAANYAQDTQEDVAHLVRMWADLVDKVPITASSARTWQLDPTEGPCRARIQLYSVPERNAPALVQSPPAPSAPLSRSEQDAVPLPEEFDMGAAPQDETAPPSASGVPAPEEARALSAPAEDTQDRIRWISRMLHRGDAVEGILNTSCVVGVDVQAHLLILGTRHLYLLSDYFYRPHGEIVHVSEAPSEEQDTLILAAGVTQVADTNEPLRVWRWSQLKLYLHRAWLHRRTALECFFADGRSCLLVLPSQEQLAHLTDQIRVKSPQAHAASEELRESVTDGAVASSRLQLRRTIGRATAAWRERRLSNAEYIMTLNTLAGRTMNDLTQFPVFPWVLADYDSTELDWQRASTFRKLDLPMGAQQPARRADFIARYEQLCQVHMEPFHYGTHYSTATSVCGFLVRVQPFADILHGLQGGTFDLPDRVFASVRDAWLSASERSGADVRELVPEFYFLPEMFMNANHFEFGTTQAGKKIDDVELPPWAHGDPFLFVQKHREALESDFVSAHLHEWIDLIFGYKARGSEAVASTNVFHPMSYSHAVDLEDIDSAIERQAAAQVVHNFGQTPAQLFTRPHPPRLPAAPVAPWHAEADLLQYPELLLQSRGPVVQVAGAVYRIGGPPGALYASTRERVLLPEAPWTLSYGYEDNSVRFSTMEGKLVAMLEHAAVGRVTCLEVLRDQVLLGSDDGMVHIYSLQLPMPHMDMCAALSGHTAAVLCMAVSSSWSVAVTGSQDDTVLVWDLNRHRLVRQLEGPDQPVEHVAIDEKKGWVAATAGTSVWIWSINGVLLVQQSTRSATSHPVTSLSWVARDVHVGKLGVLATGHRDLVVLWDVVSQHERPKAPRWRLSRLSMLVMREQEGVAITALRDSSSSLLSVGDQYGRLYTWNLPGSAIPLDLSEEECHVCQRGFGFLDKKRTCQGCGGSVCHRCSSAYAGGQLRLCFRCAGFLGSRGMSL</sequence>
<dbReference type="InterPro" id="IPR013083">
    <property type="entry name" value="Znf_RING/FYVE/PHD"/>
</dbReference>
<dbReference type="InterPro" id="IPR056252">
    <property type="entry name" value="Alfy-like_Arm-like"/>
</dbReference>
<evidence type="ECO:0000313" key="7">
    <source>
        <dbReference type="EMBL" id="WFD27181.1"/>
    </source>
</evidence>
<comment type="function">
    <text evidence="3">May be involved in protein sorting and cell wall formation.</text>
</comment>
<dbReference type="Proteomes" id="UP001213623">
    <property type="component" value="Chromosome 3"/>
</dbReference>
<evidence type="ECO:0000259" key="6">
    <source>
        <dbReference type="SMART" id="SM01026"/>
    </source>
</evidence>
<dbReference type="EMBL" id="CP119894">
    <property type="protein sequence ID" value="WFD27181.1"/>
    <property type="molecule type" value="Genomic_DNA"/>
</dbReference>
<dbReference type="Pfam" id="PF23295">
    <property type="entry name" value="Arm_4"/>
    <property type="match status" value="1"/>
</dbReference>
<dbReference type="Pfam" id="PF02138">
    <property type="entry name" value="Beach"/>
    <property type="match status" value="1"/>
</dbReference>
<dbReference type="SUPFAM" id="SSF50729">
    <property type="entry name" value="PH domain-like"/>
    <property type="match status" value="1"/>
</dbReference>
<protein>
    <recommendedName>
        <fullName evidence="4">Beige protein homolog 1</fullName>
    </recommendedName>
</protein>
<accession>A0AAF0EQY2</accession>
<dbReference type="PANTHER" id="PTHR46108">
    <property type="entry name" value="BLUE CHEESE"/>
    <property type="match status" value="1"/>
</dbReference>
<dbReference type="SMART" id="SM01026">
    <property type="entry name" value="Beach"/>
    <property type="match status" value="1"/>
</dbReference>
<evidence type="ECO:0000256" key="4">
    <source>
        <dbReference type="ARBA" id="ARBA00073334"/>
    </source>
</evidence>
<dbReference type="InterPro" id="IPR051944">
    <property type="entry name" value="BEACH_domain_protein"/>
</dbReference>
<dbReference type="InterPro" id="IPR013320">
    <property type="entry name" value="ConA-like_dom_sf"/>
</dbReference>
<name>A0AAF0EQY2_9BASI</name>
<organism evidence="7 8">
    <name type="scientific">Malassezia nana</name>
    <dbReference type="NCBI Taxonomy" id="180528"/>
    <lineage>
        <taxon>Eukaryota</taxon>
        <taxon>Fungi</taxon>
        <taxon>Dikarya</taxon>
        <taxon>Basidiomycota</taxon>
        <taxon>Ustilaginomycotina</taxon>
        <taxon>Malasseziomycetes</taxon>
        <taxon>Malasseziales</taxon>
        <taxon>Malasseziaceae</taxon>
        <taxon>Malassezia</taxon>
    </lineage>
</organism>
<dbReference type="InterPro" id="IPR019775">
    <property type="entry name" value="WD40_repeat_CS"/>
</dbReference>
<dbReference type="InterPro" id="IPR011011">
    <property type="entry name" value="Znf_FYVE_PHD"/>
</dbReference>
<dbReference type="SUPFAM" id="SSF57903">
    <property type="entry name" value="FYVE/PHD zinc finger"/>
    <property type="match status" value="1"/>
</dbReference>
<dbReference type="Gene3D" id="1.10.1540.10">
    <property type="entry name" value="BEACH domain"/>
    <property type="match status" value="1"/>
</dbReference>
<dbReference type="Gene3D" id="3.30.40.10">
    <property type="entry name" value="Zinc/RING finger domain, C3HC4 (zinc finger)"/>
    <property type="match status" value="1"/>
</dbReference>
<dbReference type="PROSITE" id="PS00678">
    <property type="entry name" value="WD_REPEATS_1"/>
    <property type="match status" value="1"/>
</dbReference>
<dbReference type="Gene3D" id="2.130.10.10">
    <property type="entry name" value="YVTN repeat-like/Quinoprotein amine dehydrogenase"/>
    <property type="match status" value="1"/>
</dbReference>
<dbReference type="CDD" id="cd00065">
    <property type="entry name" value="FYVE_like_SF"/>
    <property type="match status" value="1"/>
</dbReference>
<dbReference type="SMART" id="SM00320">
    <property type="entry name" value="WD40"/>
    <property type="match status" value="4"/>
</dbReference>
<keyword evidence="8" id="KW-1185">Reference proteome</keyword>
<dbReference type="SUPFAM" id="SSF50978">
    <property type="entry name" value="WD40 repeat-like"/>
    <property type="match status" value="1"/>
</dbReference>
<reference evidence="7" key="1">
    <citation type="submission" date="2023-03" db="EMBL/GenBank/DDBJ databases">
        <title>Mating type loci evolution in Malassezia.</title>
        <authorList>
            <person name="Coelho M.A."/>
        </authorList>
    </citation>
    <scope>NUCLEOTIDE SEQUENCE</scope>
    <source>
        <strain evidence="7">CBS 9557</strain>
    </source>
</reference>
<evidence type="ECO:0000256" key="3">
    <source>
        <dbReference type="ARBA" id="ARBA00054699"/>
    </source>
</evidence>
<gene>
    <name evidence="7" type="primary">BPH1</name>
    <name evidence="7" type="ORF">MNAN1_002177</name>
</gene>
<dbReference type="PANTHER" id="PTHR46108:SF4">
    <property type="entry name" value="BLUE CHEESE"/>
    <property type="match status" value="1"/>
</dbReference>
<dbReference type="SUPFAM" id="SSF81837">
    <property type="entry name" value="BEACH domain"/>
    <property type="match status" value="1"/>
</dbReference>
<dbReference type="CDD" id="cd06071">
    <property type="entry name" value="Beach"/>
    <property type="match status" value="1"/>
</dbReference>
<dbReference type="InterPro" id="IPR036372">
    <property type="entry name" value="BEACH_dom_sf"/>
</dbReference>
<feature type="domain" description="BEACH" evidence="6">
    <location>
        <begin position="1625"/>
        <end position="1904"/>
    </location>
</feature>
<dbReference type="SUPFAM" id="SSF49899">
    <property type="entry name" value="Concanavalin A-like lectins/glucanases"/>
    <property type="match status" value="1"/>
</dbReference>
<dbReference type="InterPro" id="IPR001680">
    <property type="entry name" value="WD40_rpt"/>
</dbReference>
<dbReference type="InterPro" id="IPR000409">
    <property type="entry name" value="BEACH_dom"/>
</dbReference>
<keyword evidence="2" id="KW-0677">Repeat</keyword>
<evidence type="ECO:0000313" key="8">
    <source>
        <dbReference type="Proteomes" id="UP001213623"/>
    </source>
</evidence>
<dbReference type="InterPro" id="IPR015943">
    <property type="entry name" value="WD40/YVTN_repeat-like_dom_sf"/>
</dbReference>
<dbReference type="FunFam" id="1.10.1540.10:FF:000001">
    <property type="entry name" value="neurobeachin isoform X1"/>
    <property type="match status" value="1"/>
</dbReference>
<feature type="region of interest" description="Disordered" evidence="5">
    <location>
        <begin position="1387"/>
        <end position="1448"/>
    </location>
</feature>
<proteinExistence type="predicted"/>
<feature type="compositionally biased region" description="Low complexity" evidence="5">
    <location>
        <begin position="1388"/>
        <end position="1404"/>
    </location>
</feature>
<dbReference type="InterPro" id="IPR011993">
    <property type="entry name" value="PH-like_dom_sf"/>
</dbReference>
<evidence type="ECO:0000256" key="5">
    <source>
        <dbReference type="SAM" id="MobiDB-lite"/>
    </source>
</evidence>
<dbReference type="Gene3D" id="2.30.29.30">
    <property type="entry name" value="Pleckstrin-homology domain (PH domain)/Phosphotyrosine-binding domain (PTB)"/>
    <property type="match status" value="1"/>
</dbReference>